<keyword evidence="2" id="KW-1185">Reference proteome</keyword>
<accession>A0A372G1S0</accession>
<sequence>MTEPSLDLTDAELRIAAARRPGYATYPQYRPGQPERLGRLPRVPLRPSVSVPRATAFQPQRDRRRPWWRRRWNWTVSASAGAVVTMGYCWTESGARRRGDRNARRAAR</sequence>
<organism evidence="1 2">
    <name type="scientific">Micromonospora craniellae</name>
    <dbReference type="NCBI Taxonomy" id="2294034"/>
    <lineage>
        <taxon>Bacteria</taxon>
        <taxon>Bacillati</taxon>
        <taxon>Actinomycetota</taxon>
        <taxon>Actinomycetes</taxon>
        <taxon>Micromonosporales</taxon>
        <taxon>Micromonosporaceae</taxon>
        <taxon>Micromonospora</taxon>
    </lineage>
</organism>
<evidence type="ECO:0000313" key="1">
    <source>
        <dbReference type="EMBL" id="RFS47005.1"/>
    </source>
</evidence>
<evidence type="ECO:0000313" key="2">
    <source>
        <dbReference type="Proteomes" id="UP000262621"/>
    </source>
</evidence>
<reference evidence="1 2" key="1">
    <citation type="submission" date="2018-08" db="EMBL/GenBank/DDBJ databases">
        <title>Verrucosispora craniellae sp. nov., isolated from a marine sponge in the South China Sea.</title>
        <authorList>
            <person name="Li L."/>
            <person name="Lin H.W."/>
        </authorList>
    </citation>
    <scope>NUCLEOTIDE SEQUENCE [LARGE SCALE GENOMIC DNA]</scope>
    <source>
        <strain evidence="1 2">LHW63014</strain>
    </source>
</reference>
<dbReference type="Proteomes" id="UP000262621">
    <property type="component" value="Unassembled WGS sequence"/>
</dbReference>
<gene>
    <name evidence="1" type="ORF">D0Q02_07530</name>
</gene>
<comment type="caution">
    <text evidence="1">The sequence shown here is derived from an EMBL/GenBank/DDBJ whole genome shotgun (WGS) entry which is preliminary data.</text>
</comment>
<dbReference type="RefSeq" id="WP_117227256.1">
    <property type="nucleotide sequence ID" value="NZ_CP061725.1"/>
</dbReference>
<dbReference type="AlphaFoldDB" id="A0A372G1S0"/>
<proteinExistence type="predicted"/>
<protein>
    <submittedName>
        <fullName evidence="1">Uncharacterized protein</fullName>
    </submittedName>
</protein>
<name>A0A372G1S0_9ACTN</name>
<dbReference type="EMBL" id="QVFU01000005">
    <property type="protein sequence ID" value="RFS47005.1"/>
    <property type="molecule type" value="Genomic_DNA"/>
</dbReference>